<evidence type="ECO:0000313" key="13">
    <source>
        <dbReference type="Proteomes" id="UP001634007"/>
    </source>
</evidence>
<dbReference type="InterPro" id="IPR014756">
    <property type="entry name" value="Ig_E-set"/>
</dbReference>
<feature type="transmembrane region" description="Helical" evidence="10">
    <location>
        <begin position="37"/>
        <end position="60"/>
    </location>
</feature>
<feature type="domain" description="J" evidence="11">
    <location>
        <begin position="152"/>
        <end position="217"/>
    </location>
</feature>
<keyword evidence="4" id="KW-0256">Endoplasmic reticulum</keyword>
<dbReference type="Gene3D" id="2.60.40.150">
    <property type="entry name" value="C2 domain"/>
    <property type="match status" value="1"/>
</dbReference>
<dbReference type="GO" id="GO:0005789">
    <property type="term" value="C:endoplasmic reticulum membrane"/>
    <property type="evidence" value="ECO:0007669"/>
    <property type="project" value="UniProtKB-SubCell"/>
</dbReference>
<dbReference type="PANTHER" id="PTHR24075:SF0">
    <property type="entry name" value="TRANSLOCATION PROTEIN SEC63 HOMOLOG"/>
    <property type="match status" value="1"/>
</dbReference>
<evidence type="ECO:0000256" key="9">
    <source>
        <dbReference type="SAM" id="MobiDB-lite"/>
    </source>
</evidence>
<dbReference type="InterPro" id="IPR001623">
    <property type="entry name" value="DnaJ_domain"/>
</dbReference>
<keyword evidence="6 10" id="KW-1133">Transmembrane helix</keyword>
<dbReference type="SUPFAM" id="SSF81296">
    <property type="entry name" value="E set domains"/>
    <property type="match status" value="1"/>
</dbReference>
<organism evidence="12 13">
    <name type="scientific">Eucalyptus globulus</name>
    <name type="common">Tasmanian blue gum</name>
    <dbReference type="NCBI Taxonomy" id="34317"/>
    <lineage>
        <taxon>Eukaryota</taxon>
        <taxon>Viridiplantae</taxon>
        <taxon>Streptophyta</taxon>
        <taxon>Embryophyta</taxon>
        <taxon>Tracheophyta</taxon>
        <taxon>Spermatophyta</taxon>
        <taxon>Magnoliopsida</taxon>
        <taxon>eudicotyledons</taxon>
        <taxon>Gunneridae</taxon>
        <taxon>Pentapetalae</taxon>
        <taxon>rosids</taxon>
        <taxon>malvids</taxon>
        <taxon>Myrtales</taxon>
        <taxon>Myrtaceae</taxon>
        <taxon>Myrtoideae</taxon>
        <taxon>Eucalypteae</taxon>
        <taxon>Eucalyptus</taxon>
    </lineage>
</organism>
<gene>
    <name evidence="12" type="ORF">ACJRO7_000162</name>
</gene>
<dbReference type="InterPro" id="IPR035892">
    <property type="entry name" value="C2_domain_sf"/>
</dbReference>
<proteinExistence type="predicted"/>
<dbReference type="PROSITE" id="PS50076">
    <property type="entry name" value="DNAJ_2"/>
    <property type="match status" value="1"/>
</dbReference>
<evidence type="ECO:0000256" key="4">
    <source>
        <dbReference type="ARBA" id="ARBA00022824"/>
    </source>
</evidence>
<dbReference type="Proteomes" id="UP001634007">
    <property type="component" value="Unassembled WGS sequence"/>
</dbReference>
<dbReference type="EMBL" id="JBJKBG010000001">
    <property type="protein sequence ID" value="KAL3752714.1"/>
    <property type="molecule type" value="Genomic_DNA"/>
</dbReference>
<name>A0ABD3LQ88_EUCGL</name>
<dbReference type="InterPro" id="IPR004179">
    <property type="entry name" value="Sec63-dom"/>
</dbReference>
<comment type="subcellular location">
    <subcellularLocation>
        <location evidence="1">Endoplasmic reticulum membrane</location>
        <topology evidence="1">Multi-pass membrane protein</topology>
    </subcellularLocation>
</comment>
<sequence length="697" mass="78309">MCSKWSYIFHFIAFIEVAIAFALFNRFKKHQLPKLDVAITYILLFGGVAHDAITLFILVFSDWTVAKIMHYKTWTSKPYSFLLQQKIKQHSFLHKDVKDVEGLCKACSLLSSLLQISTFSTCSNLTLVLLWIVMIFLVYYNKNMGGEIQVFEPFSILGLEPGASDSEIKKAYRRLSIILIRILTQVDEAHKYFVEYISKAYQALTDPISKENFEKYGRPDGKQGFQMGIALPQFLLDIDGASGGILLLWIVGVCILLPLVIAVIYLSRSSKYTGNYVMHYTLSNYYRLMKPSLAPSKVMEVFIKAAEFMEIPVRRTDEEPLQKLFLLVRSELNLDLKNIKQEQAKFWKQHPPFVKTELLIQAQLTRESDSLSPALFGDFRRVLELTPRLLEELMKMAVIPRTAQGHGWLRPAIGVVELSQCIIQVGACGCYMNVLYAVLLSAKKTTGGSSEGVAPFLQLPHISESVIKRIARKNRAELLRGAGLSSTEVQDTERVLEMMPSLSIDVTCETEGEEGIQEGDVVTIQAWVTLKRDNGLVGTLSHAPLYPFHKEESFCFIDEAAAVSAASKAIEETMEGLGADAKEKSKAIREAVEKVRGNYNLMCYCLCDSWIGCDKKVNLKVKVLKRTRAGTRGIAAPEEAVVEDGIEEEEENDDEEYDYESNYSEDEADEQESKKKGNTANGTVPKKGSSWEDSGAD</sequence>
<dbReference type="FunFam" id="1.10.3380.10:FF:000007">
    <property type="entry name" value="DnaJ protein ERDJ2A"/>
    <property type="match status" value="1"/>
</dbReference>
<feature type="transmembrane region" description="Helical" evidence="10">
    <location>
        <begin position="245"/>
        <end position="266"/>
    </location>
</feature>
<dbReference type="SUPFAM" id="SSF158702">
    <property type="entry name" value="Sec63 N-terminal domain-like"/>
    <property type="match status" value="1"/>
</dbReference>
<accession>A0ABD3LQ88</accession>
<evidence type="ECO:0000256" key="7">
    <source>
        <dbReference type="ARBA" id="ARBA00023136"/>
    </source>
</evidence>
<dbReference type="AlphaFoldDB" id="A0ABD3LQ88"/>
<keyword evidence="8" id="KW-0143">Chaperone</keyword>
<feature type="transmembrane region" description="Helical" evidence="10">
    <location>
        <begin position="6"/>
        <end position="25"/>
    </location>
</feature>
<dbReference type="CDD" id="cd06257">
    <property type="entry name" value="DnaJ"/>
    <property type="match status" value="1"/>
</dbReference>
<evidence type="ECO:0000313" key="12">
    <source>
        <dbReference type="EMBL" id="KAL3752714.1"/>
    </source>
</evidence>
<evidence type="ECO:0000256" key="10">
    <source>
        <dbReference type="SAM" id="Phobius"/>
    </source>
</evidence>
<dbReference type="SMART" id="SM00973">
    <property type="entry name" value="Sec63"/>
    <property type="match status" value="1"/>
</dbReference>
<protein>
    <recommendedName>
        <fullName evidence="11">J domain-containing protein</fullName>
    </recommendedName>
</protein>
<reference evidence="12 13" key="1">
    <citation type="submission" date="2024-11" db="EMBL/GenBank/DDBJ databases">
        <title>Chromosome-level genome assembly of Eucalyptus globulus Labill. provides insights into its genome evolution.</title>
        <authorList>
            <person name="Li X."/>
        </authorList>
    </citation>
    <scope>NUCLEOTIDE SEQUENCE [LARGE SCALE GENOMIC DNA]</scope>
    <source>
        <strain evidence="12">CL2024</strain>
        <tissue evidence="12">Fresh tender leaves</tissue>
    </source>
</reference>
<feature type="compositionally biased region" description="Acidic residues" evidence="9">
    <location>
        <begin position="640"/>
        <end position="670"/>
    </location>
</feature>
<evidence type="ECO:0000256" key="6">
    <source>
        <dbReference type="ARBA" id="ARBA00022989"/>
    </source>
</evidence>
<dbReference type="SMART" id="SM00271">
    <property type="entry name" value="DnaJ"/>
    <property type="match status" value="1"/>
</dbReference>
<feature type="region of interest" description="Disordered" evidence="9">
    <location>
        <begin position="636"/>
        <end position="697"/>
    </location>
</feature>
<evidence type="ECO:0000256" key="3">
    <source>
        <dbReference type="ARBA" id="ARBA00022692"/>
    </source>
</evidence>
<keyword evidence="5" id="KW-0653">Protein transport</keyword>
<keyword evidence="3 10" id="KW-0812">Transmembrane</keyword>
<evidence type="ECO:0000256" key="1">
    <source>
        <dbReference type="ARBA" id="ARBA00004477"/>
    </source>
</evidence>
<comment type="caution">
    <text evidence="12">The sequence shown here is derived from an EMBL/GenBank/DDBJ whole genome shotgun (WGS) entry which is preliminary data.</text>
</comment>
<dbReference type="Pfam" id="PF00226">
    <property type="entry name" value="DnaJ"/>
    <property type="match status" value="1"/>
</dbReference>
<dbReference type="InterPro" id="IPR036869">
    <property type="entry name" value="J_dom_sf"/>
</dbReference>
<dbReference type="PANTHER" id="PTHR24075">
    <property type="entry name" value="SEC63 DOMAIN-CONTAINING"/>
    <property type="match status" value="1"/>
</dbReference>
<dbReference type="Pfam" id="PF02889">
    <property type="entry name" value="Sec63"/>
    <property type="match status" value="1"/>
</dbReference>
<keyword evidence="7 10" id="KW-0472">Membrane</keyword>
<evidence type="ECO:0000256" key="2">
    <source>
        <dbReference type="ARBA" id="ARBA00022448"/>
    </source>
</evidence>
<keyword evidence="2" id="KW-0813">Transport</keyword>
<evidence type="ECO:0000256" key="8">
    <source>
        <dbReference type="ARBA" id="ARBA00023186"/>
    </source>
</evidence>
<dbReference type="Pfam" id="PF13968">
    <property type="entry name" value="DUF4220"/>
    <property type="match status" value="1"/>
</dbReference>
<keyword evidence="13" id="KW-1185">Reference proteome</keyword>
<evidence type="ECO:0000256" key="5">
    <source>
        <dbReference type="ARBA" id="ARBA00022927"/>
    </source>
</evidence>
<dbReference type="SUPFAM" id="SSF46565">
    <property type="entry name" value="Chaperone J-domain"/>
    <property type="match status" value="1"/>
</dbReference>
<feature type="transmembrane region" description="Helical" evidence="10">
    <location>
        <begin position="118"/>
        <end position="140"/>
    </location>
</feature>
<dbReference type="GO" id="GO:0015031">
    <property type="term" value="P:protein transport"/>
    <property type="evidence" value="ECO:0007669"/>
    <property type="project" value="UniProtKB-KW"/>
</dbReference>
<dbReference type="InterPro" id="IPR025315">
    <property type="entry name" value="DUF4220"/>
</dbReference>
<dbReference type="Gene3D" id="1.10.3380.10">
    <property type="entry name" value="Sec63 N-terminal domain-like domain"/>
    <property type="match status" value="1"/>
</dbReference>
<dbReference type="Gene3D" id="1.10.287.110">
    <property type="entry name" value="DnaJ domain"/>
    <property type="match status" value="1"/>
</dbReference>
<evidence type="ECO:0000259" key="11">
    <source>
        <dbReference type="PROSITE" id="PS50076"/>
    </source>
</evidence>